<sequence length="295" mass="33470">MHDKADGQVGGVVGEIGWGGGLKAVKVEMISVRDKVKALNRTKEKYVVSINESEGSRTMGLRGLSMEVVLVEKLELPIIPHPGPYKLQCLSEKGGMVVNKQMNVELTLGKYKDKILCDIVSMEATYILLGRIQVTHNGVTNKFSFVHKDKKVILKPLTPCEVIKDQLRIKKKEMKKERKLKKRKKLNCEKIKERKNKDNNDSILVSKKAINKVLLNKKKEHLLLLLTNMCLVLMTQFLDKGLVRESKTPYVVLVILVPKNDGTWHIHLISYLNDLLDELYGACVFSIIDLRSGYH</sequence>
<dbReference type="PANTHER" id="PTHR35046">
    <property type="entry name" value="ZINC KNUCKLE (CCHC-TYPE) FAMILY PROTEIN"/>
    <property type="match status" value="1"/>
</dbReference>
<dbReference type="AlphaFoldDB" id="A0A371FW12"/>
<protein>
    <submittedName>
        <fullName evidence="2">Uncharacterized protein</fullName>
    </submittedName>
</protein>
<dbReference type="EMBL" id="QJKJ01007651">
    <property type="protein sequence ID" value="RDX82370.1"/>
    <property type="molecule type" value="Genomic_DNA"/>
</dbReference>
<organism evidence="2 3">
    <name type="scientific">Mucuna pruriens</name>
    <name type="common">Velvet bean</name>
    <name type="synonym">Dolichos pruriens</name>
    <dbReference type="NCBI Taxonomy" id="157652"/>
    <lineage>
        <taxon>Eukaryota</taxon>
        <taxon>Viridiplantae</taxon>
        <taxon>Streptophyta</taxon>
        <taxon>Embryophyta</taxon>
        <taxon>Tracheophyta</taxon>
        <taxon>Spermatophyta</taxon>
        <taxon>Magnoliopsida</taxon>
        <taxon>eudicotyledons</taxon>
        <taxon>Gunneridae</taxon>
        <taxon>Pentapetalae</taxon>
        <taxon>rosids</taxon>
        <taxon>fabids</taxon>
        <taxon>Fabales</taxon>
        <taxon>Fabaceae</taxon>
        <taxon>Papilionoideae</taxon>
        <taxon>50 kb inversion clade</taxon>
        <taxon>NPAAA clade</taxon>
        <taxon>indigoferoid/millettioid clade</taxon>
        <taxon>Phaseoleae</taxon>
        <taxon>Mucuna</taxon>
    </lineage>
</organism>
<keyword evidence="3" id="KW-1185">Reference proteome</keyword>
<gene>
    <name evidence="2" type="ORF">CR513_36845</name>
</gene>
<dbReference type="SUPFAM" id="SSF56672">
    <property type="entry name" value="DNA/RNA polymerases"/>
    <property type="match status" value="1"/>
</dbReference>
<dbReference type="Proteomes" id="UP000257109">
    <property type="component" value="Unassembled WGS sequence"/>
</dbReference>
<name>A0A371FW12_MUCPR</name>
<accession>A0A371FW12</accession>
<evidence type="ECO:0000313" key="2">
    <source>
        <dbReference type="EMBL" id="RDX82370.1"/>
    </source>
</evidence>
<keyword evidence="1" id="KW-0175">Coiled coil</keyword>
<dbReference type="InterPro" id="IPR043502">
    <property type="entry name" value="DNA/RNA_pol_sf"/>
</dbReference>
<dbReference type="OrthoDB" id="1747743at2759"/>
<feature type="non-terminal residue" evidence="2">
    <location>
        <position position="1"/>
    </location>
</feature>
<reference evidence="2" key="1">
    <citation type="submission" date="2018-05" db="EMBL/GenBank/DDBJ databases">
        <title>Draft genome of Mucuna pruriens seed.</title>
        <authorList>
            <person name="Nnadi N.E."/>
            <person name="Vos R."/>
            <person name="Hasami M.H."/>
            <person name="Devisetty U.K."/>
            <person name="Aguiy J.C."/>
        </authorList>
    </citation>
    <scope>NUCLEOTIDE SEQUENCE [LARGE SCALE GENOMIC DNA]</scope>
    <source>
        <strain evidence="2">JCA_2017</strain>
    </source>
</reference>
<comment type="caution">
    <text evidence="2">The sequence shown here is derived from an EMBL/GenBank/DDBJ whole genome shotgun (WGS) entry which is preliminary data.</text>
</comment>
<proteinExistence type="predicted"/>
<dbReference type="PANTHER" id="PTHR35046:SF9">
    <property type="entry name" value="RNA-DIRECTED DNA POLYMERASE"/>
    <property type="match status" value="1"/>
</dbReference>
<evidence type="ECO:0000313" key="3">
    <source>
        <dbReference type="Proteomes" id="UP000257109"/>
    </source>
</evidence>
<evidence type="ECO:0000256" key="1">
    <source>
        <dbReference type="SAM" id="Coils"/>
    </source>
</evidence>
<feature type="coiled-coil region" evidence="1">
    <location>
        <begin position="164"/>
        <end position="194"/>
    </location>
</feature>